<protein>
    <submittedName>
        <fullName evidence="1">Uncharacterized protein</fullName>
    </submittedName>
</protein>
<evidence type="ECO:0000313" key="1">
    <source>
        <dbReference type="EMBL" id="CUS57940.1"/>
    </source>
</evidence>
<gene>
    <name evidence="1" type="ORF">MGWOODY_Hyp425</name>
</gene>
<accession>A0A160U1A1</accession>
<sequence>MHDRLEAEMDLLSTVGDNFRLKQFPHHSSRLSDRAYCLT</sequence>
<dbReference type="EMBL" id="CZQD01000053">
    <property type="protein sequence ID" value="CUS57940.1"/>
    <property type="molecule type" value="Genomic_DNA"/>
</dbReference>
<dbReference type="AlphaFoldDB" id="A0A160U1A1"/>
<organism evidence="1">
    <name type="scientific">hydrothermal vent metagenome</name>
    <dbReference type="NCBI Taxonomy" id="652676"/>
    <lineage>
        <taxon>unclassified sequences</taxon>
        <taxon>metagenomes</taxon>
        <taxon>ecological metagenomes</taxon>
    </lineage>
</organism>
<proteinExistence type="predicted"/>
<reference evidence="1" key="1">
    <citation type="submission" date="2015-10" db="EMBL/GenBank/DDBJ databases">
        <authorList>
            <person name="Gilbert D.G."/>
        </authorList>
    </citation>
    <scope>NUCLEOTIDE SEQUENCE</scope>
</reference>
<name>A0A160U1A1_9ZZZZ</name>